<comment type="cofactor">
    <cofactor evidence="1">
        <name>Mg(2+)</name>
        <dbReference type="ChEBI" id="CHEBI:18420"/>
    </cofactor>
</comment>
<keyword evidence="1" id="KW-0547">Nucleotide-binding</keyword>
<dbReference type="GO" id="GO:0006310">
    <property type="term" value="P:DNA recombination"/>
    <property type="evidence" value="ECO:0007669"/>
    <property type="project" value="UniProtKB-KW"/>
</dbReference>
<name>A0A179F7P1_PURLI</name>
<dbReference type="EMBL" id="LSBH01000028">
    <property type="protein sequence ID" value="OAQ61291.1"/>
    <property type="molecule type" value="Genomic_DNA"/>
</dbReference>
<dbReference type="InterPro" id="IPR046700">
    <property type="entry name" value="DUF6570"/>
</dbReference>
<dbReference type="Pfam" id="PF05970">
    <property type="entry name" value="PIF1"/>
    <property type="match status" value="1"/>
</dbReference>
<keyword evidence="1" id="KW-0378">Hydrolase</keyword>
<dbReference type="Gene3D" id="3.40.50.300">
    <property type="entry name" value="P-loop containing nucleotide triphosphate hydrolases"/>
    <property type="match status" value="1"/>
</dbReference>
<evidence type="ECO:0000313" key="7">
    <source>
        <dbReference type="Proteomes" id="UP000078240"/>
    </source>
</evidence>
<proteinExistence type="inferred from homology"/>
<dbReference type="Pfam" id="PF14214">
    <property type="entry name" value="Helitron_like_N"/>
    <property type="match status" value="1"/>
</dbReference>
<evidence type="ECO:0000256" key="2">
    <source>
        <dbReference type="SAM" id="MobiDB-lite"/>
    </source>
</evidence>
<comment type="caution">
    <text evidence="6">The sequence shown here is derived from an EMBL/GenBank/DDBJ whole genome shotgun (WGS) entry which is preliminary data.</text>
</comment>
<gene>
    <name evidence="6" type="ORF">VFPBJ_11491</name>
</gene>
<evidence type="ECO:0000313" key="6">
    <source>
        <dbReference type="EMBL" id="OAQ61291.1"/>
    </source>
</evidence>
<feature type="compositionally biased region" description="Basic and acidic residues" evidence="2">
    <location>
        <begin position="1878"/>
        <end position="1891"/>
    </location>
</feature>
<feature type="region of interest" description="Disordered" evidence="2">
    <location>
        <begin position="2149"/>
        <end position="2169"/>
    </location>
</feature>
<dbReference type="GO" id="GO:0005524">
    <property type="term" value="F:ATP binding"/>
    <property type="evidence" value="ECO:0007669"/>
    <property type="project" value="UniProtKB-KW"/>
</dbReference>
<dbReference type="Pfam" id="PF20209">
    <property type="entry name" value="DUF6570"/>
    <property type="match status" value="1"/>
</dbReference>
<dbReference type="GO" id="GO:0006281">
    <property type="term" value="P:DNA repair"/>
    <property type="evidence" value="ECO:0007669"/>
    <property type="project" value="UniProtKB-KW"/>
</dbReference>
<dbReference type="GO" id="GO:0000723">
    <property type="term" value="P:telomere maintenance"/>
    <property type="evidence" value="ECO:0007669"/>
    <property type="project" value="InterPro"/>
</dbReference>
<keyword evidence="1" id="KW-0234">DNA repair</keyword>
<dbReference type="GO" id="GO:0016887">
    <property type="term" value="F:ATP hydrolysis activity"/>
    <property type="evidence" value="ECO:0007669"/>
    <property type="project" value="RHEA"/>
</dbReference>
<dbReference type="GO" id="GO:0043139">
    <property type="term" value="F:5'-3' DNA helicase activity"/>
    <property type="evidence" value="ECO:0007669"/>
    <property type="project" value="UniProtKB-EC"/>
</dbReference>
<feature type="region of interest" description="Disordered" evidence="2">
    <location>
        <begin position="1878"/>
        <end position="1897"/>
    </location>
</feature>
<feature type="domain" description="Helitron helicase-like" evidence="4">
    <location>
        <begin position="481"/>
        <end position="698"/>
    </location>
</feature>
<dbReference type="InterPro" id="IPR025476">
    <property type="entry name" value="Helitron_helicase-like"/>
</dbReference>
<dbReference type="EC" id="5.6.2.3" evidence="1"/>
<feature type="domain" description="DUF6570" evidence="5">
    <location>
        <begin position="125"/>
        <end position="265"/>
    </location>
</feature>
<dbReference type="InterPro" id="IPR010285">
    <property type="entry name" value="DNA_helicase_pif1-like_DEAD"/>
</dbReference>
<evidence type="ECO:0000259" key="5">
    <source>
        <dbReference type="Pfam" id="PF20209"/>
    </source>
</evidence>
<dbReference type="PANTHER" id="PTHR47642">
    <property type="entry name" value="ATP-DEPENDENT DNA HELICASE"/>
    <property type="match status" value="1"/>
</dbReference>
<feature type="compositionally biased region" description="Basic residues" evidence="2">
    <location>
        <begin position="1942"/>
        <end position="1959"/>
    </location>
</feature>
<evidence type="ECO:0000256" key="1">
    <source>
        <dbReference type="RuleBase" id="RU363044"/>
    </source>
</evidence>
<keyword evidence="1" id="KW-0227">DNA damage</keyword>
<evidence type="ECO:0000259" key="3">
    <source>
        <dbReference type="Pfam" id="PF05970"/>
    </source>
</evidence>
<feature type="region of interest" description="Disordered" evidence="2">
    <location>
        <begin position="1941"/>
        <end position="1961"/>
    </location>
</feature>
<accession>A0A179F7P1</accession>
<keyword evidence="1" id="KW-0233">DNA recombination</keyword>
<feature type="domain" description="DNA helicase Pif1-like DEAD-box helicase" evidence="3">
    <location>
        <begin position="1341"/>
        <end position="1536"/>
    </location>
</feature>
<feature type="compositionally biased region" description="Basic and acidic residues" evidence="2">
    <location>
        <begin position="1827"/>
        <end position="1836"/>
    </location>
</feature>
<feature type="region of interest" description="Disordered" evidence="2">
    <location>
        <begin position="1826"/>
        <end position="1846"/>
    </location>
</feature>
<dbReference type="SUPFAM" id="SSF52540">
    <property type="entry name" value="P-loop containing nucleoside triphosphate hydrolases"/>
    <property type="match status" value="2"/>
</dbReference>
<dbReference type="Proteomes" id="UP000078240">
    <property type="component" value="Unassembled WGS sequence"/>
</dbReference>
<keyword evidence="1" id="KW-0067">ATP-binding</keyword>
<reference evidence="6 7" key="1">
    <citation type="submission" date="2016-01" db="EMBL/GenBank/DDBJ databases">
        <title>Biosynthesis of antibiotic leucinostatins and their inhibition on Phytophthora in bio-control Purpureocillium lilacinum.</title>
        <authorList>
            <person name="Wang G."/>
            <person name="Liu Z."/>
            <person name="Lin R."/>
            <person name="Li E."/>
            <person name="Mao Z."/>
            <person name="Ling J."/>
            <person name="Yin W."/>
            <person name="Xie B."/>
        </authorList>
    </citation>
    <scope>NUCLEOTIDE SEQUENCE [LARGE SCALE GENOMIC DNA]</scope>
    <source>
        <strain evidence="6">PLBJ-1</strain>
    </source>
</reference>
<protein>
    <recommendedName>
        <fullName evidence="1">ATP-dependent DNA helicase</fullName>
        <ecNumber evidence="1">5.6.2.3</ecNumber>
    </recommendedName>
</protein>
<comment type="catalytic activity">
    <reaction evidence="1">
        <text>ATP + H2O = ADP + phosphate + H(+)</text>
        <dbReference type="Rhea" id="RHEA:13065"/>
        <dbReference type="ChEBI" id="CHEBI:15377"/>
        <dbReference type="ChEBI" id="CHEBI:15378"/>
        <dbReference type="ChEBI" id="CHEBI:30616"/>
        <dbReference type="ChEBI" id="CHEBI:43474"/>
        <dbReference type="ChEBI" id="CHEBI:456216"/>
        <dbReference type="EC" id="5.6.2.3"/>
    </reaction>
</comment>
<comment type="similarity">
    <text evidence="1">Belongs to the helicase family.</text>
</comment>
<keyword evidence="1 6" id="KW-0347">Helicase</keyword>
<dbReference type="InterPro" id="IPR051055">
    <property type="entry name" value="PIF1_helicase"/>
</dbReference>
<sequence>MIQQQRHSIESVLRHRDNSFRAKEQASITRSWCNEIPFRIQVDAPRSFYQAFTDEQTLPISHCVFCYRKTPPRDLDAVQWATYLSPFLLQATRSIQACQVCLPREQGAMVNVCNDCHSGFGGRVLPRACSVNNMAIGCEHRYPPELDDLSPVEERLIALHTPFGYITKYTVDDNARSGINYRKHVKGHILVFPNKVEDLVTTVLPHPLLEAIENIHVSWSGAGKPGPTDVRHLLQVRRSKVTTALEWLQKNNPLYENITIDQAEIGRWRYADGSTVPTAIMDLMLREEPSVVERTQTDHIVPDTDRGLEAGCFHSIEDLVNSINSAVAGESSDSGGAPSTAQAQSLLDEITAPALDPAATTERNNAVYETSASAMFPLDGPATFAENDKLSFLADVVDPNTERRRDSVPYAMQVQSAQGQPFVQVERGADFADSLHEDFFPRTFPSLFPWGKGGPKSKPDSCHILQQGPAELLPGHSLQYWARYVLQRHGGRFATHPVFCFLVFNTLLRSSNRRISMVRVTRDSFHRLEQAYSRLTEDRLKRAQDEMRETRTTSDPDVSVLLRELSIFGHAQPLSNESRLLMRRKIQAIDVWTGMPAIWITISPNDINNPVKMKLAAHRLHDREAAEQLLADLREKYDRIALSTTDPVSAAIFFHREVSLFFQEYVKAGQESIFGKVSHYYTAIETNERGSLHLHGLLWLDGNLQLPNLMNDMASPNERAYRDRVIRYVDSVFHECLDEDAGRAIRQHRKPIHPVEETIASNSALARAFEEESNYIAYCCQVHCHTYTCLKYSLKGIVEGDTNPHKRTLCRFRAPWKIVEKTMFDKEGLLHVRRNHPLVNRYNKSLAIGLRHNHDISMILTRTKGLAMVYYITNYATKLDTPVWKRIALAAEVARQLSESNQSTSNAPNDSPLHNQRQPAFLNASRQFLMRAANRIFSERQLSAVEVCYHLLGYPTDFTNVPHWSYLNLTALYWTIFRLWPHLRFQAAELTAAEQPPETVPLRQGERTLLYLDAYAYRGPILRDVCLYDFMSMVQLVRWNGKEEDKCHIALDGPPSICDGWAQKPRNSVLHLALFIPWENFLSHNEGDVTDIWRSHETQLSPRLRFHVSNISLLRKSAEDARRDAKLWASRSEGDDSIDVDFLLDNDPCGEDIPSTAQHRQTYAALVHILRDAAVGTDTATNSPILQNLIRDVCEENPAEEELSLVQHESGLYRLNKNIKRLPVLSANDVQAAAKAQSLLHHRMLDDVASASNDSLATINTDTDMLAGNGTAEIITSDERGGLHVQAPRMLVNVGPTRTFTTLGDATAAVFAMNHLQAMALQLVCAFLDRYTVSQDTTGQHLQYVGGPGGTGKSRIIDALKDVFTARGQSHLLQITGTSGSSAAHVGGTTIHSACGLDTHRASNNGPPPFPEAKKWAWKQKLVLVIDEISMLGGASLHAVHCHLQALRDCSDKPFGGIPVVLLMGDFYQFTPVRELSLLLNISLDQAHASVRQSSISHHSGCALWHKFKTIVLLEEQVRARDDPQFRALLDRVRNGLQTQRDLDSLNANIVDRSQITFHSGLRAITPLNRTRWALNMEAVVGWARFHRRHISIFVSTHTWRSGLPPQNVIARTIGQGDDSACKVPGVFFYAQGMPVVVNKNIYTGLKVVNGAEFTAMDVILDPNHPGHYLAHDVTIHFGPPLGILLQSKDTEAFAIPSLPAGTLLIRPISHTLSPSDPHFQFLRAKCTRRGLPVAPAFVLTDYKAQGKTFVEVLLELRGNRVINGEPSKCDFTSLYVQLSRCTTLRGIKLLGPVRPQDFIGNTLDAPMIDGMRRLQNLAVDTIKAYESTRPDRPESRPSGSYQPTQCDNITIASMPTAATYSFVPNSRPFLKALEVPTRDRSPVPTRDRSPVDALPYAPATSHSISLYPTTRAHAYSQRAQRHKWRKCAWRVQLSDDQPCPAHRRCSSLQRSGRRRNKARMAAEGTMVDPLFEESQVSPSVSAEEAPEFFERHGFFYQTDSKIGRLVTTLDNDGAADGPGGLAFFKEALLATRAKDPRILRRTSVAVVLARLRSWALFCLHDRSASGPPTCYIRVEPRHMARILRRVAYRPAQRGEGLKRDGGGPPFILKEKARLNFTGQNGGRRALVHPRLAFQSTAGFSMAYAVQKSPHKTDIKTRQPLGGQDSKAD</sequence>
<evidence type="ECO:0000259" key="4">
    <source>
        <dbReference type="Pfam" id="PF14214"/>
    </source>
</evidence>
<organism evidence="6 7">
    <name type="scientific">Purpureocillium lilacinum</name>
    <name type="common">Paecilomyces lilacinus</name>
    <dbReference type="NCBI Taxonomy" id="33203"/>
    <lineage>
        <taxon>Eukaryota</taxon>
        <taxon>Fungi</taxon>
        <taxon>Dikarya</taxon>
        <taxon>Ascomycota</taxon>
        <taxon>Pezizomycotina</taxon>
        <taxon>Sordariomycetes</taxon>
        <taxon>Hypocreomycetidae</taxon>
        <taxon>Hypocreales</taxon>
        <taxon>Ophiocordycipitaceae</taxon>
        <taxon>Purpureocillium</taxon>
    </lineage>
</organism>
<dbReference type="InterPro" id="IPR027417">
    <property type="entry name" value="P-loop_NTPase"/>
</dbReference>